<evidence type="ECO:0000313" key="1">
    <source>
        <dbReference type="EMBL" id="KAK0407264.1"/>
    </source>
</evidence>
<comment type="caution">
    <text evidence="1">The sequence shown here is derived from an EMBL/GenBank/DDBJ whole genome shotgun (WGS) entry which is preliminary data.</text>
</comment>
<name>A0AA39HKY3_9BILA</name>
<protein>
    <submittedName>
        <fullName evidence="1">Uncharacterized protein</fullName>
    </submittedName>
</protein>
<keyword evidence="2" id="KW-1185">Reference proteome</keyword>
<evidence type="ECO:0000313" key="2">
    <source>
        <dbReference type="Proteomes" id="UP001175271"/>
    </source>
</evidence>
<reference evidence="1" key="1">
    <citation type="submission" date="2023-06" db="EMBL/GenBank/DDBJ databases">
        <title>Genomic analysis of the entomopathogenic nematode Steinernema hermaphroditum.</title>
        <authorList>
            <person name="Schwarz E.M."/>
            <person name="Heppert J.K."/>
            <person name="Baniya A."/>
            <person name="Schwartz H.T."/>
            <person name="Tan C.-H."/>
            <person name="Antoshechkin I."/>
            <person name="Sternberg P.W."/>
            <person name="Goodrich-Blair H."/>
            <person name="Dillman A.R."/>
        </authorList>
    </citation>
    <scope>NUCLEOTIDE SEQUENCE</scope>
    <source>
        <strain evidence="1">PS9179</strain>
        <tissue evidence="1">Whole animal</tissue>
    </source>
</reference>
<organism evidence="1 2">
    <name type="scientific">Steinernema hermaphroditum</name>
    <dbReference type="NCBI Taxonomy" id="289476"/>
    <lineage>
        <taxon>Eukaryota</taxon>
        <taxon>Metazoa</taxon>
        <taxon>Ecdysozoa</taxon>
        <taxon>Nematoda</taxon>
        <taxon>Chromadorea</taxon>
        <taxon>Rhabditida</taxon>
        <taxon>Tylenchina</taxon>
        <taxon>Panagrolaimomorpha</taxon>
        <taxon>Strongyloidoidea</taxon>
        <taxon>Steinernematidae</taxon>
        <taxon>Steinernema</taxon>
    </lineage>
</organism>
<dbReference type="AlphaFoldDB" id="A0AA39HKY3"/>
<dbReference type="Proteomes" id="UP001175271">
    <property type="component" value="Unassembled WGS sequence"/>
</dbReference>
<gene>
    <name evidence="1" type="ORF">QR680_019109</name>
</gene>
<accession>A0AA39HKY3</accession>
<sequence>MKSGWGQSGERVRRSRTLLEDPLCVDNLALREGKSGIPYRPDYLVVAKENSDLPNLEREQYHGIEYRKTKKEVFHRKHEAINNVEHTKNYWQEIETKRFSSDDKARDGIVQIANLERFKDACEPQEEHPAQ</sequence>
<proteinExistence type="predicted"/>
<dbReference type="EMBL" id="JAUCMV010000004">
    <property type="protein sequence ID" value="KAK0407264.1"/>
    <property type="molecule type" value="Genomic_DNA"/>
</dbReference>